<dbReference type="EMBL" id="BAABFR010000030">
    <property type="protein sequence ID" value="GAA4392840.1"/>
    <property type="molecule type" value="Genomic_DNA"/>
</dbReference>
<proteinExistence type="predicted"/>
<dbReference type="PANTHER" id="PTHR23518">
    <property type="entry name" value="C-METHYLTRANSFERASE"/>
    <property type="match status" value="1"/>
</dbReference>
<comment type="caution">
    <text evidence="7">The sequence shown here is derived from an EMBL/GenBank/DDBJ whole genome shotgun (WGS) entry which is preliminary data.</text>
</comment>
<dbReference type="InterPro" id="IPR020846">
    <property type="entry name" value="MFS_dom"/>
</dbReference>
<keyword evidence="2 5" id="KW-0812">Transmembrane</keyword>
<gene>
    <name evidence="7" type="ORF">GCM10023147_23000</name>
</gene>
<feature type="transmembrane region" description="Helical" evidence="5">
    <location>
        <begin position="89"/>
        <end position="109"/>
    </location>
</feature>
<dbReference type="Pfam" id="PF07690">
    <property type="entry name" value="MFS_1"/>
    <property type="match status" value="1"/>
</dbReference>
<evidence type="ECO:0000256" key="4">
    <source>
        <dbReference type="ARBA" id="ARBA00023136"/>
    </source>
</evidence>
<dbReference type="PROSITE" id="PS50850">
    <property type="entry name" value="MFS"/>
    <property type="match status" value="1"/>
</dbReference>
<reference evidence="8" key="1">
    <citation type="journal article" date="2019" name="Int. J. Syst. Evol. Microbiol.">
        <title>The Global Catalogue of Microorganisms (GCM) 10K type strain sequencing project: providing services to taxonomists for standard genome sequencing and annotation.</title>
        <authorList>
            <consortium name="The Broad Institute Genomics Platform"/>
            <consortium name="The Broad Institute Genome Sequencing Center for Infectious Disease"/>
            <person name="Wu L."/>
            <person name="Ma J."/>
        </authorList>
    </citation>
    <scope>NUCLEOTIDE SEQUENCE [LARGE SCALE GENOMIC DNA]</scope>
    <source>
        <strain evidence="8">JCM 17688</strain>
    </source>
</reference>
<feature type="transmembrane region" description="Helical" evidence="5">
    <location>
        <begin position="255"/>
        <end position="276"/>
    </location>
</feature>
<evidence type="ECO:0000256" key="1">
    <source>
        <dbReference type="ARBA" id="ARBA00004651"/>
    </source>
</evidence>
<keyword evidence="8" id="KW-1185">Reference proteome</keyword>
<evidence type="ECO:0000256" key="3">
    <source>
        <dbReference type="ARBA" id="ARBA00022989"/>
    </source>
</evidence>
<feature type="transmembrane region" description="Helical" evidence="5">
    <location>
        <begin position="224"/>
        <end position="243"/>
    </location>
</feature>
<evidence type="ECO:0000313" key="8">
    <source>
        <dbReference type="Proteomes" id="UP001500635"/>
    </source>
</evidence>
<evidence type="ECO:0000259" key="6">
    <source>
        <dbReference type="PROSITE" id="PS50850"/>
    </source>
</evidence>
<comment type="subcellular location">
    <subcellularLocation>
        <location evidence="1">Cell membrane</location>
        <topology evidence="1">Multi-pass membrane protein</topology>
    </subcellularLocation>
</comment>
<dbReference type="Proteomes" id="UP001500635">
    <property type="component" value="Unassembled WGS sequence"/>
</dbReference>
<dbReference type="PANTHER" id="PTHR23518:SF2">
    <property type="entry name" value="MAJOR FACILITATOR SUPERFAMILY TRANSPORTER"/>
    <property type="match status" value="1"/>
</dbReference>
<protein>
    <submittedName>
        <fullName evidence="7">MFS transporter</fullName>
    </submittedName>
</protein>
<evidence type="ECO:0000256" key="5">
    <source>
        <dbReference type="SAM" id="Phobius"/>
    </source>
</evidence>
<keyword evidence="3 5" id="KW-1133">Transmembrane helix</keyword>
<dbReference type="CDD" id="cd17370">
    <property type="entry name" value="MFS_MJ1317_like"/>
    <property type="match status" value="1"/>
</dbReference>
<evidence type="ECO:0000313" key="7">
    <source>
        <dbReference type="EMBL" id="GAA4392840.1"/>
    </source>
</evidence>
<keyword evidence="4 5" id="KW-0472">Membrane</keyword>
<evidence type="ECO:0000256" key="2">
    <source>
        <dbReference type="ARBA" id="ARBA00022692"/>
    </source>
</evidence>
<name>A0ABP8JLS6_9ACTN</name>
<dbReference type="InterPro" id="IPR036259">
    <property type="entry name" value="MFS_trans_sf"/>
</dbReference>
<dbReference type="Gene3D" id="1.20.1250.20">
    <property type="entry name" value="MFS general substrate transporter like domains"/>
    <property type="match status" value="2"/>
</dbReference>
<feature type="transmembrane region" description="Helical" evidence="5">
    <location>
        <begin position="174"/>
        <end position="192"/>
    </location>
</feature>
<dbReference type="InterPro" id="IPR011701">
    <property type="entry name" value="MFS"/>
</dbReference>
<sequence>MRADTVQPVRDGSTRGIWSVGAASLFSDASHESVTSLLPTFLASTLHSGPAVLGAVDGFADALTGLAKLAGGPLAADPRRRSRIAAGGYLGTAVATAAIGISTAAWQVAVLRAVAWSSRGLRSPARDVLLTTLSTRAGYGRAFGVERAGDNAGAIVGPLLASALVVVVGVRQTMMLSIVPGVLAAVAISVAARDARRTIVREEARRALAFNLAALRRAGFARTLIPIASFEFGNVATTLLILRATDLLHTGERDLAAATSIAILLYVLHNAVATVWSMLSGILADRVGARPVFVGGTCCYLIGYAAFAVGPHALAGLAAAFALAGAGIGAVETTESATVARSLPEELRGNGFGVLGLVQSFGDHEAVMG</sequence>
<feature type="transmembrane region" description="Helical" evidence="5">
    <location>
        <begin position="288"/>
        <end position="307"/>
    </location>
</feature>
<feature type="domain" description="Major facilitator superfamily (MFS) profile" evidence="6">
    <location>
        <begin position="16"/>
        <end position="369"/>
    </location>
</feature>
<accession>A0ABP8JLS6</accession>
<organism evidence="7 8">
    <name type="scientific">Tsukamurella soli</name>
    <dbReference type="NCBI Taxonomy" id="644556"/>
    <lineage>
        <taxon>Bacteria</taxon>
        <taxon>Bacillati</taxon>
        <taxon>Actinomycetota</taxon>
        <taxon>Actinomycetes</taxon>
        <taxon>Mycobacteriales</taxon>
        <taxon>Tsukamurellaceae</taxon>
        <taxon>Tsukamurella</taxon>
    </lineage>
</organism>
<dbReference type="SUPFAM" id="SSF103473">
    <property type="entry name" value="MFS general substrate transporter"/>
    <property type="match status" value="1"/>
</dbReference>